<accession>A0A3S2VPR2</accession>
<evidence type="ECO:0000256" key="1">
    <source>
        <dbReference type="ARBA" id="ARBA00038494"/>
    </source>
</evidence>
<dbReference type="GO" id="GO:0016740">
    <property type="term" value="F:transferase activity"/>
    <property type="evidence" value="ECO:0007669"/>
    <property type="project" value="UniProtKB-KW"/>
</dbReference>
<sequence length="274" mass="30760">MAAPLPLSIFIIARNEADRLGATIAAVRDLADDILVVDSGSTDGTQDLAASLGARVVHNDWPGYGPQKRFAEERCRHVWMLNLDADEVVPPELAGEIRRLFSAGEPPHPAYALGIAEIFPGETRPHPWAYTLWPVRLYRRDRGRYSPSPVHDRVDLEPGTTTGRLRGVIHHFSVRSLGDQLDKLNRYSDQQADDLAARGVTIPTWRLFVELPGNFLKAYVGRRHFVRGAYGFLTAMNYAISRHLRVAKHYERRVVARRPAPMAAAIRDRDAQQS</sequence>
<dbReference type="Gene3D" id="3.90.550.10">
    <property type="entry name" value="Spore Coat Polysaccharide Biosynthesis Protein SpsA, Chain A"/>
    <property type="match status" value="1"/>
</dbReference>
<protein>
    <submittedName>
        <fullName evidence="3">Glycosyltransferase family 2 protein</fullName>
    </submittedName>
</protein>
<dbReference type="Proteomes" id="UP000286997">
    <property type="component" value="Unassembled WGS sequence"/>
</dbReference>
<feature type="domain" description="Glycosyltransferase 2-like" evidence="2">
    <location>
        <begin position="8"/>
        <end position="151"/>
    </location>
</feature>
<gene>
    <name evidence="3" type="ORF">EOE48_24835</name>
</gene>
<evidence type="ECO:0000259" key="2">
    <source>
        <dbReference type="Pfam" id="PF00535"/>
    </source>
</evidence>
<comment type="similarity">
    <text evidence="1">Belongs to the glycosyltransferase 2 family. WaaE/KdtX subfamily.</text>
</comment>
<evidence type="ECO:0000313" key="3">
    <source>
        <dbReference type="EMBL" id="RVU14066.1"/>
    </source>
</evidence>
<keyword evidence="4" id="KW-1185">Reference proteome</keyword>
<dbReference type="PANTHER" id="PTHR43630:SF2">
    <property type="entry name" value="GLYCOSYLTRANSFERASE"/>
    <property type="match status" value="1"/>
</dbReference>
<evidence type="ECO:0000313" key="4">
    <source>
        <dbReference type="Proteomes" id="UP000286997"/>
    </source>
</evidence>
<dbReference type="InterPro" id="IPR001173">
    <property type="entry name" value="Glyco_trans_2-like"/>
</dbReference>
<dbReference type="CDD" id="cd02511">
    <property type="entry name" value="Beta4Glucosyltransferase"/>
    <property type="match status" value="1"/>
</dbReference>
<proteinExistence type="inferred from homology"/>
<dbReference type="InterPro" id="IPR029044">
    <property type="entry name" value="Nucleotide-diphossugar_trans"/>
</dbReference>
<name>A0A3S2VPR2_9HYPH</name>
<dbReference type="EMBL" id="SACP01000036">
    <property type="protein sequence ID" value="RVU14066.1"/>
    <property type="molecule type" value="Genomic_DNA"/>
</dbReference>
<dbReference type="OrthoDB" id="9815923at2"/>
<dbReference type="AlphaFoldDB" id="A0A3S2VPR2"/>
<reference evidence="3 4" key="1">
    <citation type="submission" date="2019-01" db="EMBL/GenBank/DDBJ databases">
        <authorList>
            <person name="Chen W.-M."/>
        </authorList>
    </citation>
    <scope>NUCLEOTIDE SEQUENCE [LARGE SCALE GENOMIC DNA]</scope>
    <source>
        <strain evidence="3 4">TER-1</strain>
    </source>
</reference>
<dbReference type="PANTHER" id="PTHR43630">
    <property type="entry name" value="POLY-BETA-1,6-N-ACETYL-D-GLUCOSAMINE SYNTHASE"/>
    <property type="match status" value="1"/>
</dbReference>
<dbReference type="SUPFAM" id="SSF53448">
    <property type="entry name" value="Nucleotide-diphospho-sugar transferases"/>
    <property type="match status" value="1"/>
</dbReference>
<organism evidence="3 4">
    <name type="scientific">Methylobacterium oryzihabitans</name>
    <dbReference type="NCBI Taxonomy" id="2499852"/>
    <lineage>
        <taxon>Bacteria</taxon>
        <taxon>Pseudomonadati</taxon>
        <taxon>Pseudomonadota</taxon>
        <taxon>Alphaproteobacteria</taxon>
        <taxon>Hyphomicrobiales</taxon>
        <taxon>Methylobacteriaceae</taxon>
        <taxon>Methylobacterium</taxon>
    </lineage>
</organism>
<dbReference type="Pfam" id="PF00535">
    <property type="entry name" value="Glycos_transf_2"/>
    <property type="match status" value="1"/>
</dbReference>
<comment type="caution">
    <text evidence="3">The sequence shown here is derived from an EMBL/GenBank/DDBJ whole genome shotgun (WGS) entry which is preliminary data.</text>
</comment>
<keyword evidence="3" id="KW-0808">Transferase</keyword>
<dbReference type="RefSeq" id="WP_127733571.1">
    <property type="nucleotide sequence ID" value="NZ_SACP01000036.1"/>
</dbReference>